<dbReference type="GO" id="GO:0004497">
    <property type="term" value="F:monooxygenase activity"/>
    <property type="evidence" value="ECO:0007669"/>
    <property type="project" value="UniProtKB-KW"/>
</dbReference>
<name>A0A4Y7PM22_9AGAM</name>
<evidence type="ECO:0000256" key="2">
    <source>
        <dbReference type="ARBA" id="ARBA00005179"/>
    </source>
</evidence>
<dbReference type="GO" id="GO:0020037">
    <property type="term" value="F:heme binding"/>
    <property type="evidence" value="ECO:0007669"/>
    <property type="project" value="InterPro"/>
</dbReference>
<comment type="similarity">
    <text evidence="3">Belongs to the cytochrome P450 family.</text>
</comment>
<dbReference type="OrthoDB" id="1470350at2759"/>
<dbReference type="InterPro" id="IPR001128">
    <property type="entry name" value="Cyt_P450"/>
</dbReference>
<dbReference type="EMBL" id="ML170253">
    <property type="protein sequence ID" value="TDL16041.1"/>
    <property type="molecule type" value="Genomic_DNA"/>
</dbReference>
<keyword evidence="8" id="KW-0503">Monooxygenase</keyword>
<evidence type="ECO:0000256" key="7">
    <source>
        <dbReference type="ARBA" id="ARBA00023004"/>
    </source>
</evidence>
<dbReference type="PANTHER" id="PTHR24305">
    <property type="entry name" value="CYTOCHROME P450"/>
    <property type="match status" value="1"/>
</dbReference>
<evidence type="ECO:0000313" key="10">
    <source>
        <dbReference type="Proteomes" id="UP000294933"/>
    </source>
</evidence>
<keyword evidence="6" id="KW-0560">Oxidoreductase</keyword>
<evidence type="ECO:0000313" key="9">
    <source>
        <dbReference type="EMBL" id="TDL16041.1"/>
    </source>
</evidence>
<dbReference type="SUPFAM" id="SSF48264">
    <property type="entry name" value="Cytochrome P450"/>
    <property type="match status" value="1"/>
</dbReference>
<dbReference type="AlphaFoldDB" id="A0A4Y7PM22"/>
<dbReference type="Gene3D" id="1.10.630.10">
    <property type="entry name" value="Cytochrome P450"/>
    <property type="match status" value="1"/>
</dbReference>
<dbReference type="GO" id="GO:0005506">
    <property type="term" value="F:iron ion binding"/>
    <property type="evidence" value="ECO:0007669"/>
    <property type="project" value="InterPro"/>
</dbReference>
<keyword evidence="7" id="KW-0408">Iron</keyword>
<dbReference type="InterPro" id="IPR036396">
    <property type="entry name" value="Cyt_P450_sf"/>
</dbReference>
<evidence type="ECO:0000256" key="8">
    <source>
        <dbReference type="ARBA" id="ARBA00023033"/>
    </source>
</evidence>
<keyword evidence="4" id="KW-0349">Heme</keyword>
<dbReference type="VEuPathDB" id="FungiDB:BD410DRAFT_890445"/>
<dbReference type="STRING" id="50990.A0A4Y7PM22"/>
<dbReference type="Proteomes" id="UP000294933">
    <property type="component" value="Unassembled WGS sequence"/>
</dbReference>
<proteinExistence type="inferred from homology"/>
<keyword evidence="10" id="KW-1185">Reference proteome</keyword>
<comment type="pathway">
    <text evidence="2">Secondary metabolite biosynthesis.</text>
</comment>
<keyword evidence="5" id="KW-0479">Metal-binding</keyword>
<protein>
    <submittedName>
        <fullName evidence="9">Cytochrome P450</fullName>
    </submittedName>
</protein>
<evidence type="ECO:0000256" key="1">
    <source>
        <dbReference type="ARBA" id="ARBA00001971"/>
    </source>
</evidence>
<evidence type="ECO:0000256" key="4">
    <source>
        <dbReference type="ARBA" id="ARBA00022617"/>
    </source>
</evidence>
<comment type="cofactor">
    <cofactor evidence="1">
        <name>heme</name>
        <dbReference type="ChEBI" id="CHEBI:30413"/>
    </cofactor>
</comment>
<reference evidence="9 10" key="1">
    <citation type="submission" date="2018-06" db="EMBL/GenBank/DDBJ databases">
        <title>A transcriptomic atlas of mushroom development highlights an independent origin of complex multicellularity.</title>
        <authorList>
            <consortium name="DOE Joint Genome Institute"/>
            <person name="Krizsan K."/>
            <person name="Almasi E."/>
            <person name="Merenyi Z."/>
            <person name="Sahu N."/>
            <person name="Viragh M."/>
            <person name="Koszo T."/>
            <person name="Mondo S."/>
            <person name="Kiss B."/>
            <person name="Balint B."/>
            <person name="Kues U."/>
            <person name="Barry K."/>
            <person name="Hegedus J.C."/>
            <person name="Henrissat B."/>
            <person name="Johnson J."/>
            <person name="Lipzen A."/>
            <person name="Ohm R."/>
            <person name="Nagy I."/>
            <person name="Pangilinan J."/>
            <person name="Yan J."/>
            <person name="Xiong Y."/>
            <person name="Grigoriev I.V."/>
            <person name="Hibbett D.S."/>
            <person name="Nagy L.G."/>
        </authorList>
    </citation>
    <scope>NUCLEOTIDE SEQUENCE [LARGE SCALE GENOMIC DNA]</scope>
    <source>
        <strain evidence="9 10">SZMC22713</strain>
    </source>
</reference>
<evidence type="ECO:0000256" key="6">
    <source>
        <dbReference type="ARBA" id="ARBA00023002"/>
    </source>
</evidence>
<evidence type="ECO:0000256" key="5">
    <source>
        <dbReference type="ARBA" id="ARBA00022723"/>
    </source>
</evidence>
<sequence length="495" mass="56172">MNSLCVKAIRLALEYLFQKYSRSVSTVFTIVEHYSYLHSQEKESSGHALHWPYTTKLRPAVIKCRVNLPGPQRAAYLSGTLKQIFDPNQFHEHVASYGSAVKIHGICGDERIYISDPRALHHILVKEPDIFEASIQMNRLVFGRTSQATAQNAQSSVLRKPPTLPYSIILQYHPSKTIRTKEDVSVNMLDWMARVSLEIVGQAGMGFFLEVFDDQVQKQYAHCIRELFPALFTLKPYLQLIPLMVKIGPPAFRRFLIDLLPSRCIRRLKEIVDTMDRTSRMILESKKQALEQGDEAVLKQVGEGTFVFAAHDTTSSAMCRILHILCLHPESQDKLREEFALAMSGRDELSYDDLMALPYLDAVCRETLRLARQESVVPLMYPVTGADGSTINEIPIAANQGIMVGIVAINKNRVVWGPDAEEWKPERWLNPLPSSVLDARIPGVYFHTGFKFSELEMKVVIALLVQKFRFSLPDDEEIIWRLGAIQTPSNKRMSG</sequence>
<organism evidence="9 10">
    <name type="scientific">Rickenella mellea</name>
    <dbReference type="NCBI Taxonomy" id="50990"/>
    <lineage>
        <taxon>Eukaryota</taxon>
        <taxon>Fungi</taxon>
        <taxon>Dikarya</taxon>
        <taxon>Basidiomycota</taxon>
        <taxon>Agaricomycotina</taxon>
        <taxon>Agaricomycetes</taxon>
        <taxon>Hymenochaetales</taxon>
        <taxon>Rickenellaceae</taxon>
        <taxon>Rickenella</taxon>
    </lineage>
</organism>
<dbReference type="Pfam" id="PF00067">
    <property type="entry name" value="p450"/>
    <property type="match status" value="1"/>
</dbReference>
<dbReference type="GO" id="GO:0016705">
    <property type="term" value="F:oxidoreductase activity, acting on paired donors, with incorporation or reduction of molecular oxygen"/>
    <property type="evidence" value="ECO:0007669"/>
    <property type="project" value="InterPro"/>
</dbReference>
<dbReference type="PANTHER" id="PTHR24305:SF166">
    <property type="entry name" value="CYTOCHROME P450 12A4, MITOCHONDRIAL-RELATED"/>
    <property type="match status" value="1"/>
</dbReference>
<gene>
    <name evidence="9" type="ORF">BD410DRAFT_890445</name>
</gene>
<evidence type="ECO:0000256" key="3">
    <source>
        <dbReference type="ARBA" id="ARBA00010617"/>
    </source>
</evidence>
<dbReference type="InterPro" id="IPR050121">
    <property type="entry name" value="Cytochrome_P450_monoxygenase"/>
</dbReference>
<accession>A0A4Y7PM22</accession>